<reference evidence="1 2" key="1">
    <citation type="submission" date="2018-03" db="EMBL/GenBank/DDBJ databases">
        <title>Genomic Encyclopedia of Archaeal and Bacterial Type Strains, Phase II (KMG-II): from individual species to whole genera.</title>
        <authorList>
            <person name="Goeker M."/>
        </authorList>
    </citation>
    <scope>NUCLEOTIDE SEQUENCE [LARGE SCALE GENOMIC DNA]</scope>
    <source>
        <strain evidence="1 2">DSM 29328</strain>
    </source>
</reference>
<name>A0A2T0RUW8_9RHOB</name>
<sequence length="43" mass="4540">MAQVGQGFATIALTPGPMPVFTERRARPQSSNSAMAGFTICIQ</sequence>
<accession>A0A2T0RUW8</accession>
<proteinExistence type="predicted"/>
<dbReference type="AlphaFoldDB" id="A0A2T0RUW8"/>
<dbReference type="EMBL" id="PVTD01000002">
    <property type="protein sequence ID" value="PRY24922.1"/>
    <property type="molecule type" value="Genomic_DNA"/>
</dbReference>
<gene>
    <name evidence="1" type="ORF">CLV78_10295</name>
</gene>
<keyword evidence="2" id="KW-1185">Reference proteome</keyword>
<protein>
    <submittedName>
        <fullName evidence="1">Uncharacterized protein</fullName>
    </submittedName>
</protein>
<evidence type="ECO:0000313" key="2">
    <source>
        <dbReference type="Proteomes" id="UP000239480"/>
    </source>
</evidence>
<organism evidence="1 2">
    <name type="scientific">Aliiruegeria haliotis</name>
    <dbReference type="NCBI Taxonomy" id="1280846"/>
    <lineage>
        <taxon>Bacteria</taxon>
        <taxon>Pseudomonadati</taxon>
        <taxon>Pseudomonadota</taxon>
        <taxon>Alphaproteobacteria</taxon>
        <taxon>Rhodobacterales</taxon>
        <taxon>Roseobacteraceae</taxon>
        <taxon>Aliiruegeria</taxon>
    </lineage>
</organism>
<evidence type="ECO:0000313" key="1">
    <source>
        <dbReference type="EMBL" id="PRY24922.1"/>
    </source>
</evidence>
<comment type="caution">
    <text evidence="1">The sequence shown here is derived from an EMBL/GenBank/DDBJ whole genome shotgun (WGS) entry which is preliminary data.</text>
</comment>
<dbReference type="Proteomes" id="UP000239480">
    <property type="component" value="Unassembled WGS sequence"/>
</dbReference>